<feature type="domain" description="Histidine kinase" evidence="8">
    <location>
        <begin position="270"/>
        <end position="485"/>
    </location>
</feature>
<evidence type="ECO:0000256" key="6">
    <source>
        <dbReference type="ARBA" id="ARBA00023012"/>
    </source>
</evidence>
<evidence type="ECO:0000256" key="4">
    <source>
        <dbReference type="ARBA" id="ARBA00022679"/>
    </source>
</evidence>
<keyword evidence="7" id="KW-0812">Transmembrane</keyword>
<accession>A0ABV1RMB7</accession>
<keyword evidence="7" id="KW-1133">Transmembrane helix</keyword>
<dbReference type="SMART" id="SM00388">
    <property type="entry name" value="HisKA"/>
    <property type="match status" value="1"/>
</dbReference>
<keyword evidence="7" id="KW-0472">Membrane</keyword>
<dbReference type="Pfam" id="PF02518">
    <property type="entry name" value="HATPase_c"/>
    <property type="match status" value="1"/>
</dbReference>
<evidence type="ECO:0000256" key="7">
    <source>
        <dbReference type="SAM" id="Phobius"/>
    </source>
</evidence>
<proteinExistence type="predicted"/>
<sequence length="485" mass="54025">MFRSLANQLALIIGLLFLAVTAVLFQWYLHSSEQFTHEVEQKLHQELAHHLIHDSPSLQQGIIEIAALKPVFHTQMLLGPEWEFYATDADGNILAYSAPEGVVKLNKINLQPIKNFINGANFPLYGDDPRTPGGHKIFSAAPILTPNGALSGYLYVIIGGQKLDNTIALLADSKVLKDSLVILALTILFGLLAMFLAIHTVTKPLKKLSQRTSSYVQNDFAHLQSDDKPLCAAKEIQELERSFSQSAKHIKHQLSQIKSTEQLRRELLSHVSHDFRTPLTALNGYLETWLISPTDKRSDELIKIALKNGQQISQLVEALFELARLESGDIKLYPEPVNLVELAHDVMQRLSFQAEQAKISLKLEHPQNNYPIARADIAKLERILVNLIDNAIRHSQANDVVTLAIVPQKENICISVQDTGTGIPKNELQAIFEAKYRATNSRGKNHHAGLGLAIVRHLLHMHNSDIQVSSEAQKGTCFSFALAYA</sequence>
<dbReference type="SUPFAM" id="SSF47384">
    <property type="entry name" value="Homodimeric domain of signal transducing histidine kinase"/>
    <property type="match status" value="1"/>
</dbReference>
<dbReference type="Gene3D" id="3.30.565.10">
    <property type="entry name" value="Histidine kinase-like ATPase, C-terminal domain"/>
    <property type="match status" value="1"/>
</dbReference>
<keyword evidence="5 9" id="KW-0418">Kinase</keyword>
<dbReference type="PRINTS" id="PR00344">
    <property type="entry name" value="BCTRLSENSOR"/>
</dbReference>
<dbReference type="Gene3D" id="6.10.340.10">
    <property type="match status" value="1"/>
</dbReference>
<dbReference type="InterPro" id="IPR036097">
    <property type="entry name" value="HisK_dim/P_sf"/>
</dbReference>
<dbReference type="EC" id="2.7.13.3" evidence="2"/>
<dbReference type="PROSITE" id="PS50109">
    <property type="entry name" value="HIS_KIN"/>
    <property type="match status" value="1"/>
</dbReference>
<dbReference type="Pfam" id="PF00512">
    <property type="entry name" value="HisKA"/>
    <property type="match status" value="1"/>
</dbReference>
<dbReference type="EMBL" id="JBELOE010000281">
    <property type="protein sequence ID" value="MER2494093.1"/>
    <property type="molecule type" value="Genomic_DNA"/>
</dbReference>
<dbReference type="CDD" id="cd00082">
    <property type="entry name" value="HisKA"/>
    <property type="match status" value="1"/>
</dbReference>
<organism evidence="9 10">
    <name type="scientific">Catenovulum sediminis</name>
    <dbReference type="NCBI Taxonomy" id="1740262"/>
    <lineage>
        <taxon>Bacteria</taxon>
        <taxon>Pseudomonadati</taxon>
        <taxon>Pseudomonadota</taxon>
        <taxon>Gammaproteobacteria</taxon>
        <taxon>Alteromonadales</taxon>
        <taxon>Alteromonadaceae</taxon>
        <taxon>Catenovulum</taxon>
    </lineage>
</organism>
<dbReference type="InterPro" id="IPR003661">
    <property type="entry name" value="HisK_dim/P_dom"/>
</dbReference>
<dbReference type="Gene3D" id="1.10.287.130">
    <property type="match status" value="1"/>
</dbReference>
<dbReference type="InterPro" id="IPR004358">
    <property type="entry name" value="Sig_transdc_His_kin-like_C"/>
</dbReference>
<keyword evidence="6" id="KW-0902">Two-component regulatory system</keyword>
<dbReference type="InterPro" id="IPR005467">
    <property type="entry name" value="His_kinase_dom"/>
</dbReference>
<name>A0ABV1RMB7_9ALTE</name>
<evidence type="ECO:0000256" key="2">
    <source>
        <dbReference type="ARBA" id="ARBA00012438"/>
    </source>
</evidence>
<evidence type="ECO:0000256" key="1">
    <source>
        <dbReference type="ARBA" id="ARBA00000085"/>
    </source>
</evidence>
<dbReference type="InterPro" id="IPR003594">
    <property type="entry name" value="HATPase_dom"/>
</dbReference>
<evidence type="ECO:0000256" key="3">
    <source>
        <dbReference type="ARBA" id="ARBA00022553"/>
    </source>
</evidence>
<keyword evidence="3" id="KW-0597">Phosphoprotein</keyword>
<dbReference type="PANTHER" id="PTHR45453">
    <property type="entry name" value="PHOSPHATE REGULON SENSOR PROTEIN PHOR"/>
    <property type="match status" value="1"/>
</dbReference>
<evidence type="ECO:0000313" key="10">
    <source>
        <dbReference type="Proteomes" id="UP001467690"/>
    </source>
</evidence>
<feature type="transmembrane region" description="Helical" evidence="7">
    <location>
        <begin position="180"/>
        <end position="201"/>
    </location>
</feature>
<dbReference type="GO" id="GO:0016301">
    <property type="term" value="F:kinase activity"/>
    <property type="evidence" value="ECO:0007669"/>
    <property type="project" value="UniProtKB-KW"/>
</dbReference>
<comment type="catalytic activity">
    <reaction evidence="1">
        <text>ATP + protein L-histidine = ADP + protein N-phospho-L-histidine.</text>
        <dbReference type="EC" id="2.7.13.3"/>
    </reaction>
</comment>
<dbReference type="SMART" id="SM00387">
    <property type="entry name" value="HATPase_c"/>
    <property type="match status" value="1"/>
</dbReference>
<dbReference type="PANTHER" id="PTHR45453:SF1">
    <property type="entry name" value="PHOSPHATE REGULON SENSOR PROTEIN PHOR"/>
    <property type="match status" value="1"/>
</dbReference>
<dbReference type="Proteomes" id="UP001467690">
    <property type="component" value="Unassembled WGS sequence"/>
</dbReference>
<comment type="caution">
    <text evidence="9">The sequence shown here is derived from an EMBL/GenBank/DDBJ whole genome shotgun (WGS) entry which is preliminary data.</text>
</comment>
<dbReference type="RefSeq" id="WP_350403120.1">
    <property type="nucleotide sequence ID" value="NZ_JBELOE010000281.1"/>
</dbReference>
<evidence type="ECO:0000256" key="5">
    <source>
        <dbReference type="ARBA" id="ARBA00022777"/>
    </source>
</evidence>
<dbReference type="InterPro" id="IPR050351">
    <property type="entry name" value="BphY/WalK/GraS-like"/>
</dbReference>
<protein>
    <recommendedName>
        <fullName evidence="2">histidine kinase</fullName>
        <ecNumber evidence="2">2.7.13.3</ecNumber>
    </recommendedName>
</protein>
<gene>
    <name evidence="9" type="ORF">ABS311_19635</name>
</gene>
<reference evidence="9 10" key="1">
    <citation type="submission" date="2024-06" db="EMBL/GenBank/DDBJ databases">
        <authorList>
            <person name="Chen R.Y."/>
        </authorList>
    </citation>
    <scope>NUCLEOTIDE SEQUENCE [LARGE SCALE GENOMIC DNA]</scope>
    <source>
        <strain evidence="9 10">D2</strain>
    </source>
</reference>
<keyword evidence="10" id="KW-1185">Reference proteome</keyword>
<dbReference type="SUPFAM" id="SSF55874">
    <property type="entry name" value="ATPase domain of HSP90 chaperone/DNA topoisomerase II/histidine kinase"/>
    <property type="match status" value="1"/>
</dbReference>
<keyword evidence="4" id="KW-0808">Transferase</keyword>
<dbReference type="InterPro" id="IPR036890">
    <property type="entry name" value="HATPase_C_sf"/>
</dbReference>
<evidence type="ECO:0000259" key="8">
    <source>
        <dbReference type="PROSITE" id="PS50109"/>
    </source>
</evidence>
<evidence type="ECO:0000313" key="9">
    <source>
        <dbReference type="EMBL" id="MER2494093.1"/>
    </source>
</evidence>
<dbReference type="CDD" id="cd00075">
    <property type="entry name" value="HATPase"/>
    <property type="match status" value="1"/>
</dbReference>